<dbReference type="Proteomes" id="UP000652761">
    <property type="component" value="Unassembled WGS sequence"/>
</dbReference>
<dbReference type="AlphaFoldDB" id="A0A843UZM2"/>
<proteinExistence type="predicted"/>
<reference evidence="1" key="1">
    <citation type="submission" date="2017-07" db="EMBL/GenBank/DDBJ databases">
        <title>Taro Niue Genome Assembly and Annotation.</title>
        <authorList>
            <person name="Atibalentja N."/>
            <person name="Keating K."/>
            <person name="Fields C.J."/>
        </authorList>
    </citation>
    <scope>NUCLEOTIDE SEQUENCE</scope>
    <source>
        <strain evidence="1">Niue_2</strain>
        <tissue evidence="1">Leaf</tissue>
    </source>
</reference>
<protein>
    <submittedName>
        <fullName evidence="1">Uncharacterized protein</fullName>
    </submittedName>
</protein>
<accession>A0A843UZM2</accession>
<keyword evidence="2" id="KW-1185">Reference proteome</keyword>
<organism evidence="1 2">
    <name type="scientific">Colocasia esculenta</name>
    <name type="common">Wild taro</name>
    <name type="synonym">Arum esculentum</name>
    <dbReference type="NCBI Taxonomy" id="4460"/>
    <lineage>
        <taxon>Eukaryota</taxon>
        <taxon>Viridiplantae</taxon>
        <taxon>Streptophyta</taxon>
        <taxon>Embryophyta</taxon>
        <taxon>Tracheophyta</taxon>
        <taxon>Spermatophyta</taxon>
        <taxon>Magnoliopsida</taxon>
        <taxon>Liliopsida</taxon>
        <taxon>Araceae</taxon>
        <taxon>Aroideae</taxon>
        <taxon>Colocasieae</taxon>
        <taxon>Colocasia</taxon>
    </lineage>
</organism>
<dbReference type="EMBL" id="NMUH01000944">
    <property type="protein sequence ID" value="MQL87014.1"/>
    <property type="molecule type" value="Genomic_DNA"/>
</dbReference>
<evidence type="ECO:0000313" key="2">
    <source>
        <dbReference type="Proteomes" id="UP000652761"/>
    </source>
</evidence>
<sequence>QLDLLSVTARLRGGTVVLRLCGVEVELCSIEVVWFPVKLVAYRPVIVMVCLVANETLWGQGFTIGMDCNGIVADLDH</sequence>
<evidence type="ECO:0000313" key="1">
    <source>
        <dbReference type="EMBL" id="MQL87014.1"/>
    </source>
</evidence>
<gene>
    <name evidence="1" type="ORF">Taro_019545</name>
</gene>
<name>A0A843UZM2_COLES</name>
<comment type="caution">
    <text evidence="1">The sequence shown here is derived from an EMBL/GenBank/DDBJ whole genome shotgun (WGS) entry which is preliminary data.</text>
</comment>
<feature type="non-terminal residue" evidence="1">
    <location>
        <position position="1"/>
    </location>
</feature>